<dbReference type="STRING" id="400727.A0A2T7PW80"/>
<dbReference type="PROSITE" id="PS01359">
    <property type="entry name" value="ZF_PHD_1"/>
    <property type="match status" value="1"/>
</dbReference>
<dbReference type="GO" id="GO:0048188">
    <property type="term" value="C:Set1C/COMPASS complex"/>
    <property type="evidence" value="ECO:0007669"/>
    <property type="project" value="InterPro"/>
</dbReference>
<evidence type="ECO:0000313" key="9">
    <source>
        <dbReference type="Proteomes" id="UP000245119"/>
    </source>
</evidence>
<dbReference type="PANTHER" id="PTHR10598">
    <property type="entry name" value="SET1/ASH2 HISTONE METHYLTRANSFERASE COMPLEX SUBUNIT ASH2"/>
    <property type="match status" value="1"/>
</dbReference>
<dbReference type="Gene3D" id="2.60.120.920">
    <property type="match status" value="1"/>
</dbReference>
<keyword evidence="4" id="KW-0862">Zinc</keyword>
<reference evidence="8 9" key="1">
    <citation type="submission" date="2018-04" db="EMBL/GenBank/DDBJ databases">
        <title>The genome of golden apple snail Pomacea canaliculata provides insight into stress tolerance and invasive adaptation.</title>
        <authorList>
            <person name="Liu C."/>
            <person name="Liu B."/>
            <person name="Ren Y."/>
            <person name="Zhang Y."/>
            <person name="Wang H."/>
            <person name="Li S."/>
            <person name="Jiang F."/>
            <person name="Yin L."/>
            <person name="Zhang G."/>
            <person name="Qian W."/>
            <person name="Fan W."/>
        </authorList>
    </citation>
    <scope>NUCLEOTIDE SEQUENCE [LARGE SCALE GENOMIC DNA]</scope>
    <source>
        <strain evidence="8">SZHN2017</strain>
        <tissue evidence="8">Muscle</tissue>
    </source>
</reference>
<dbReference type="OrthoDB" id="10266026at2759"/>
<dbReference type="Pfam" id="PF00622">
    <property type="entry name" value="SPRY"/>
    <property type="match status" value="1"/>
</dbReference>
<dbReference type="PROSITE" id="PS50188">
    <property type="entry name" value="B302_SPRY"/>
    <property type="match status" value="1"/>
</dbReference>
<keyword evidence="2" id="KW-0479">Metal-binding</keyword>
<comment type="subcellular location">
    <subcellularLocation>
        <location evidence="1">Nucleus</location>
    </subcellularLocation>
</comment>
<proteinExistence type="predicted"/>
<evidence type="ECO:0000256" key="5">
    <source>
        <dbReference type="ARBA" id="ARBA00023242"/>
    </source>
</evidence>
<feature type="domain" description="B30.2/SPRY" evidence="7">
    <location>
        <begin position="237"/>
        <end position="461"/>
    </location>
</feature>
<evidence type="ECO:0000259" key="7">
    <source>
        <dbReference type="PROSITE" id="PS50188"/>
    </source>
</evidence>
<dbReference type="PANTHER" id="PTHR10598:SF0">
    <property type="entry name" value="SET1_ASH2 HISTONE METHYLTRANSFERASE COMPLEX SUBUNIT ASH2"/>
    <property type="match status" value="1"/>
</dbReference>
<dbReference type="InterPro" id="IPR003877">
    <property type="entry name" value="SPRY_dom"/>
</dbReference>
<dbReference type="EMBL" id="PZQS01000001">
    <property type="protein sequence ID" value="PVD37673.1"/>
    <property type="molecule type" value="Genomic_DNA"/>
</dbReference>
<gene>
    <name evidence="8" type="ORF">C0Q70_00272</name>
</gene>
<feature type="region of interest" description="Disordered" evidence="6">
    <location>
        <begin position="1"/>
        <end position="51"/>
    </location>
</feature>
<keyword evidence="3" id="KW-0863">Zinc-finger</keyword>
<dbReference type="InterPro" id="IPR001870">
    <property type="entry name" value="B30.2/SPRY"/>
</dbReference>
<dbReference type="Pfam" id="PF21257">
    <property type="entry name" value="PHD_ash2p_like"/>
    <property type="match status" value="1"/>
</dbReference>
<dbReference type="InterPro" id="IPR037353">
    <property type="entry name" value="ASH2"/>
</dbReference>
<dbReference type="GO" id="GO:0000976">
    <property type="term" value="F:transcription cis-regulatory region binding"/>
    <property type="evidence" value="ECO:0007669"/>
    <property type="project" value="TreeGrafter"/>
</dbReference>
<keyword evidence="5" id="KW-0539">Nucleus</keyword>
<keyword evidence="9" id="KW-1185">Reference proteome</keyword>
<evidence type="ECO:0000256" key="6">
    <source>
        <dbReference type="SAM" id="MobiDB-lite"/>
    </source>
</evidence>
<dbReference type="InterPro" id="IPR013320">
    <property type="entry name" value="ConA-like_dom_sf"/>
</dbReference>
<accession>A0A2T7PW80</accession>
<evidence type="ECO:0000256" key="2">
    <source>
        <dbReference type="ARBA" id="ARBA00022723"/>
    </source>
</evidence>
<dbReference type="SMART" id="SM00449">
    <property type="entry name" value="SPRY"/>
    <property type="match status" value="1"/>
</dbReference>
<dbReference type="InterPro" id="IPR043136">
    <property type="entry name" value="B30.2/SPRY_sf"/>
</dbReference>
<protein>
    <recommendedName>
        <fullName evidence="7">B30.2/SPRY domain-containing protein</fullName>
    </recommendedName>
</protein>
<dbReference type="SUPFAM" id="SSF57903">
    <property type="entry name" value="FYVE/PHD zinc finger"/>
    <property type="match status" value="1"/>
</dbReference>
<sequence>MADDAGDKNYPNTKEAAQKTIENGALAEKKAEAEPMDTDASTAGSQSQGEEETAETPKCYCGQPRSLGCVELLCGTCLAWFHSECVSVNIGKSLPFMTCYQFCCKKCSPTESESFIRRQATFSQMCQQAIANLILQSANEDGQTSFSKEMTKETDIFACSLEDGTDSYYTLVNQQKAEVQKGKLLLTAMYSFQNRKRGTRVPAHGYPLEHPYNKDGYRYILAESDPHAPNRQAFDDSVEWAGKPIPGYLYRMFLGSQVLLSMHDRAPQLKLSDDRLTVTGEKGYSMIRASHGVVSGQWFYEVTIDEMQEPTATRIGWSQSLGNLQAPCGYDKFSYSWRSRKGTRFHQSHGYHYCDGGYGEGDVLGFFVSLPVPADREKWLPQTFKDRPLVKFKSHLYFEEKDCVSEAEKNLKPAKGSKMIMYKNGQSIGVAFEDVHEGTYYPAVSLYKAATVTVNFGPDFKFPPSDQENFRPMSEAANQAMVDYALADILFHIDNEGKLPEF</sequence>
<dbReference type="AlphaFoldDB" id="A0A2T7PW80"/>
<dbReference type="GO" id="GO:0008270">
    <property type="term" value="F:zinc ion binding"/>
    <property type="evidence" value="ECO:0007669"/>
    <property type="project" value="UniProtKB-KW"/>
</dbReference>
<organism evidence="8 9">
    <name type="scientific">Pomacea canaliculata</name>
    <name type="common">Golden apple snail</name>
    <dbReference type="NCBI Taxonomy" id="400727"/>
    <lineage>
        <taxon>Eukaryota</taxon>
        <taxon>Metazoa</taxon>
        <taxon>Spiralia</taxon>
        <taxon>Lophotrochozoa</taxon>
        <taxon>Mollusca</taxon>
        <taxon>Gastropoda</taxon>
        <taxon>Caenogastropoda</taxon>
        <taxon>Architaenioglossa</taxon>
        <taxon>Ampullarioidea</taxon>
        <taxon>Ampullariidae</taxon>
        <taxon>Pomacea</taxon>
    </lineage>
</organism>
<name>A0A2T7PW80_POMCA</name>
<dbReference type="SUPFAM" id="SSF49899">
    <property type="entry name" value="Concanavalin A-like lectins/glucanases"/>
    <property type="match status" value="1"/>
</dbReference>
<feature type="compositionally biased region" description="Polar residues" evidence="6">
    <location>
        <begin position="39"/>
        <end position="48"/>
    </location>
</feature>
<evidence type="ECO:0000256" key="4">
    <source>
        <dbReference type="ARBA" id="ARBA00022833"/>
    </source>
</evidence>
<dbReference type="InterPro" id="IPR011011">
    <property type="entry name" value="Znf_FYVE_PHD"/>
</dbReference>
<evidence type="ECO:0000256" key="3">
    <source>
        <dbReference type="ARBA" id="ARBA00022771"/>
    </source>
</evidence>
<dbReference type="CDD" id="cd12872">
    <property type="entry name" value="SPRY_Ash2"/>
    <property type="match status" value="1"/>
</dbReference>
<dbReference type="Proteomes" id="UP000245119">
    <property type="component" value="Linkage Group LG1"/>
</dbReference>
<evidence type="ECO:0000256" key="1">
    <source>
        <dbReference type="ARBA" id="ARBA00004123"/>
    </source>
</evidence>
<dbReference type="Gene3D" id="3.90.980.20">
    <property type="match status" value="1"/>
</dbReference>
<dbReference type="CDD" id="cd15583">
    <property type="entry name" value="PHD_ash2p_like"/>
    <property type="match status" value="1"/>
</dbReference>
<dbReference type="InterPro" id="IPR019786">
    <property type="entry name" value="Zinc_finger_PHD-type_CS"/>
</dbReference>
<comment type="caution">
    <text evidence="8">The sequence shown here is derived from an EMBL/GenBank/DDBJ whole genome shotgun (WGS) entry which is preliminary data.</text>
</comment>
<dbReference type="InterPro" id="IPR049455">
    <property type="entry name" value="ASH2-like_PHD"/>
</dbReference>
<evidence type="ECO:0000313" key="8">
    <source>
        <dbReference type="EMBL" id="PVD37673.1"/>
    </source>
</evidence>